<keyword evidence="6 7" id="KW-0472">Membrane</keyword>
<dbReference type="PANTHER" id="PTHR21624">
    <property type="entry name" value="STEROL DESATURASE-RELATED PROTEIN"/>
    <property type="match status" value="1"/>
</dbReference>
<evidence type="ECO:0000256" key="5">
    <source>
        <dbReference type="ARBA" id="ARBA00023098"/>
    </source>
</evidence>
<dbReference type="RefSeq" id="WP_126614414.1">
    <property type="nucleotide sequence ID" value="NZ_CP034562.1"/>
</dbReference>
<keyword evidence="5" id="KW-0443">Lipid metabolism</keyword>
<name>A0A3Q9FQ21_9BACT</name>
<dbReference type="InterPro" id="IPR006694">
    <property type="entry name" value="Fatty_acid_hydroxylase"/>
</dbReference>
<dbReference type="GO" id="GO:0006643">
    <property type="term" value="P:membrane lipid metabolic process"/>
    <property type="evidence" value="ECO:0007669"/>
    <property type="project" value="TreeGrafter"/>
</dbReference>
<dbReference type="AlphaFoldDB" id="A0A3Q9FQ21"/>
<evidence type="ECO:0000313" key="10">
    <source>
        <dbReference type="Proteomes" id="UP000267268"/>
    </source>
</evidence>
<proteinExistence type="predicted"/>
<dbReference type="GO" id="GO:0016020">
    <property type="term" value="C:membrane"/>
    <property type="evidence" value="ECO:0007669"/>
    <property type="project" value="GOC"/>
</dbReference>
<feature type="transmembrane region" description="Helical" evidence="7">
    <location>
        <begin position="17"/>
        <end position="37"/>
    </location>
</feature>
<accession>A0A3Q9FQ21</accession>
<evidence type="ECO:0000256" key="1">
    <source>
        <dbReference type="ARBA" id="ARBA00004127"/>
    </source>
</evidence>
<evidence type="ECO:0000256" key="2">
    <source>
        <dbReference type="ARBA" id="ARBA00022692"/>
    </source>
</evidence>
<keyword evidence="10" id="KW-1185">Reference proteome</keyword>
<dbReference type="PANTHER" id="PTHR21624:SF1">
    <property type="entry name" value="ALKYLGLYCEROL MONOOXYGENASE"/>
    <property type="match status" value="1"/>
</dbReference>
<evidence type="ECO:0000256" key="7">
    <source>
        <dbReference type="SAM" id="Phobius"/>
    </source>
</evidence>
<feature type="transmembrane region" description="Helical" evidence="7">
    <location>
        <begin position="49"/>
        <end position="69"/>
    </location>
</feature>
<dbReference type="OrthoDB" id="9770329at2"/>
<dbReference type="GO" id="GO:0050479">
    <property type="term" value="F:glyceryl-ether monooxygenase activity"/>
    <property type="evidence" value="ECO:0007669"/>
    <property type="project" value="TreeGrafter"/>
</dbReference>
<keyword evidence="2 7" id="KW-0812">Transmembrane</keyword>
<comment type="subcellular location">
    <subcellularLocation>
        <location evidence="1">Endomembrane system</location>
        <topology evidence="1">Multi-pass membrane protein</topology>
    </subcellularLocation>
</comment>
<dbReference type="KEGG" id="fll:EI427_10655"/>
<keyword evidence="4" id="KW-0560">Oxidoreductase</keyword>
<dbReference type="GO" id="GO:0012505">
    <property type="term" value="C:endomembrane system"/>
    <property type="evidence" value="ECO:0007669"/>
    <property type="project" value="UniProtKB-SubCell"/>
</dbReference>
<dbReference type="GO" id="GO:0005506">
    <property type="term" value="F:iron ion binding"/>
    <property type="evidence" value="ECO:0007669"/>
    <property type="project" value="InterPro"/>
</dbReference>
<evidence type="ECO:0000256" key="6">
    <source>
        <dbReference type="ARBA" id="ARBA00023136"/>
    </source>
</evidence>
<sequence>MQALIDYFSTMPSLHRTILLVGGITFFWMLEGIFPLFQFKNIKWKHALTNIFFTLTTAIVNLSLAFVMVKISDWCVAHHFGFMQWTDQFPLAITLIVGLMLFDLISAYSIHYLNHNVKWFWLFHIIHHTDRNVDTTTANRHHPGESILRLMATIAGVFLIGVPIWMIFLYQSLSVVLSQFNHANIVLPNKLDCILSLVIVTPNMHHVHHHFQQPLTDTNYGNIFSVWDRLFGTYVEFDNKKLVYGIDTHMAPEENGHIGSLLKIPFQQYRDIQKMSEEKRSTTEE</sequence>
<evidence type="ECO:0000313" key="9">
    <source>
        <dbReference type="EMBL" id="AZQ62679.1"/>
    </source>
</evidence>
<organism evidence="9 10">
    <name type="scientific">Flammeovirga pectinis</name>
    <dbReference type="NCBI Taxonomy" id="2494373"/>
    <lineage>
        <taxon>Bacteria</taxon>
        <taxon>Pseudomonadati</taxon>
        <taxon>Bacteroidota</taxon>
        <taxon>Cytophagia</taxon>
        <taxon>Cytophagales</taxon>
        <taxon>Flammeovirgaceae</taxon>
        <taxon>Flammeovirga</taxon>
    </lineage>
</organism>
<protein>
    <submittedName>
        <fullName evidence="9">Sterol desaturase family protein</fullName>
    </submittedName>
</protein>
<dbReference type="GO" id="GO:0008610">
    <property type="term" value="P:lipid biosynthetic process"/>
    <property type="evidence" value="ECO:0007669"/>
    <property type="project" value="InterPro"/>
</dbReference>
<feature type="transmembrane region" description="Helical" evidence="7">
    <location>
        <begin position="150"/>
        <end position="170"/>
    </location>
</feature>
<feature type="domain" description="Fatty acid hydroxylase" evidence="8">
    <location>
        <begin position="96"/>
        <end position="233"/>
    </location>
</feature>
<dbReference type="Proteomes" id="UP000267268">
    <property type="component" value="Chromosome 1"/>
</dbReference>
<reference evidence="9 10" key="1">
    <citation type="submission" date="2018-12" db="EMBL/GenBank/DDBJ databases">
        <title>Flammeovirga pectinis sp. nov., isolated from the gut of the Korean scallop, Patinopecten yessoensis.</title>
        <authorList>
            <person name="Bae J.-W."/>
            <person name="Jeong Y.-S."/>
            <person name="Kang W."/>
        </authorList>
    </citation>
    <scope>NUCLEOTIDE SEQUENCE [LARGE SCALE GENOMIC DNA]</scope>
    <source>
        <strain evidence="9 10">L12M1</strain>
    </source>
</reference>
<feature type="transmembrane region" description="Helical" evidence="7">
    <location>
        <begin position="89"/>
        <end position="110"/>
    </location>
</feature>
<keyword evidence="3 7" id="KW-1133">Transmembrane helix</keyword>
<dbReference type="Pfam" id="PF04116">
    <property type="entry name" value="FA_hydroxylase"/>
    <property type="match status" value="1"/>
</dbReference>
<evidence type="ECO:0000259" key="8">
    <source>
        <dbReference type="Pfam" id="PF04116"/>
    </source>
</evidence>
<evidence type="ECO:0000256" key="4">
    <source>
        <dbReference type="ARBA" id="ARBA00023002"/>
    </source>
</evidence>
<gene>
    <name evidence="9" type="ORF">EI427_10655</name>
</gene>
<evidence type="ECO:0000256" key="3">
    <source>
        <dbReference type="ARBA" id="ARBA00022989"/>
    </source>
</evidence>
<dbReference type="EMBL" id="CP034562">
    <property type="protein sequence ID" value="AZQ62679.1"/>
    <property type="molecule type" value="Genomic_DNA"/>
</dbReference>
<dbReference type="InterPro" id="IPR051689">
    <property type="entry name" value="Sterol_desaturase/TMEM195"/>
</dbReference>